<dbReference type="InterPro" id="IPR020449">
    <property type="entry name" value="Tscrpt_reg_AraC-type_HTH"/>
</dbReference>
<evidence type="ECO:0000256" key="2">
    <source>
        <dbReference type="ARBA" id="ARBA00023125"/>
    </source>
</evidence>
<dbReference type="Gene3D" id="1.10.10.60">
    <property type="entry name" value="Homeodomain-like"/>
    <property type="match status" value="1"/>
</dbReference>
<dbReference type="Proteomes" id="UP000823603">
    <property type="component" value="Unassembled WGS sequence"/>
</dbReference>
<dbReference type="EMBL" id="JADIMB010000035">
    <property type="protein sequence ID" value="MBO8470632.1"/>
    <property type="molecule type" value="Genomic_DNA"/>
</dbReference>
<name>A0A9D9IDJ4_9BACT</name>
<dbReference type="InterPro" id="IPR009057">
    <property type="entry name" value="Homeodomain-like_sf"/>
</dbReference>
<dbReference type="PANTHER" id="PTHR43280:SF32">
    <property type="entry name" value="TRANSCRIPTIONAL REGULATORY PROTEIN"/>
    <property type="match status" value="1"/>
</dbReference>
<dbReference type="SUPFAM" id="SSF46689">
    <property type="entry name" value="Homeodomain-like"/>
    <property type="match status" value="1"/>
</dbReference>
<dbReference type="PROSITE" id="PS01124">
    <property type="entry name" value="HTH_ARAC_FAMILY_2"/>
    <property type="match status" value="1"/>
</dbReference>
<keyword evidence="2" id="KW-0238">DNA-binding</keyword>
<dbReference type="GO" id="GO:0043565">
    <property type="term" value="F:sequence-specific DNA binding"/>
    <property type="evidence" value="ECO:0007669"/>
    <property type="project" value="InterPro"/>
</dbReference>
<dbReference type="GO" id="GO:0003700">
    <property type="term" value="F:DNA-binding transcription factor activity"/>
    <property type="evidence" value="ECO:0007669"/>
    <property type="project" value="InterPro"/>
</dbReference>
<protein>
    <submittedName>
        <fullName evidence="5">AraC family transcriptional regulator</fullName>
    </submittedName>
</protein>
<reference evidence="5" key="1">
    <citation type="submission" date="2020-10" db="EMBL/GenBank/DDBJ databases">
        <authorList>
            <person name="Gilroy R."/>
        </authorList>
    </citation>
    <scope>NUCLEOTIDE SEQUENCE</scope>
    <source>
        <strain evidence="5">B2-22910</strain>
    </source>
</reference>
<comment type="caution">
    <text evidence="5">The sequence shown here is derived from an EMBL/GenBank/DDBJ whole genome shotgun (WGS) entry which is preliminary data.</text>
</comment>
<organism evidence="5 6">
    <name type="scientific">Candidatus Cryptobacteroides faecavium</name>
    <dbReference type="NCBI Taxonomy" id="2840762"/>
    <lineage>
        <taxon>Bacteria</taxon>
        <taxon>Pseudomonadati</taxon>
        <taxon>Bacteroidota</taxon>
        <taxon>Bacteroidia</taxon>
        <taxon>Bacteroidales</taxon>
        <taxon>Candidatus Cryptobacteroides</taxon>
    </lineage>
</organism>
<dbReference type="Pfam" id="PF12833">
    <property type="entry name" value="HTH_18"/>
    <property type="match status" value="1"/>
</dbReference>
<dbReference type="InterPro" id="IPR018062">
    <property type="entry name" value="HTH_AraC-typ_CS"/>
</dbReference>
<dbReference type="PANTHER" id="PTHR43280">
    <property type="entry name" value="ARAC-FAMILY TRANSCRIPTIONAL REGULATOR"/>
    <property type="match status" value="1"/>
</dbReference>
<proteinExistence type="predicted"/>
<dbReference type="SMART" id="SM00342">
    <property type="entry name" value="HTH_ARAC"/>
    <property type="match status" value="1"/>
</dbReference>
<sequence>MKEMKNPHESSGNPFVIRCLDTAGYRPVHQIPPTVSRSDSFLYLRDGEVLADAGTEPFLVCAGQFLLIPEGTPFSIKYYNGSRGYMGAFSRHFLKSPNLGILYCRTPTIVAVPEEDRGFVASLADKLFREQHEGEQPGEMLLCTLDLLLKQIDSLAESGRDRAGNPLCGRFLDMVFDRGTALTGVSAYAGKLGVSPNHLNRVVKTGTGRSAGEWIDISRITLSKFLLRQSGMPVIDIASRCGFDDQSYFSRFFRKHTGMTPSEFRAGSE</sequence>
<evidence type="ECO:0000313" key="6">
    <source>
        <dbReference type="Proteomes" id="UP000823603"/>
    </source>
</evidence>
<keyword evidence="3" id="KW-0804">Transcription</keyword>
<evidence type="ECO:0000259" key="4">
    <source>
        <dbReference type="PROSITE" id="PS01124"/>
    </source>
</evidence>
<reference evidence="5" key="2">
    <citation type="journal article" date="2021" name="PeerJ">
        <title>Extensive microbial diversity within the chicken gut microbiome revealed by metagenomics and culture.</title>
        <authorList>
            <person name="Gilroy R."/>
            <person name="Ravi A."/>
            <person name="Getino M."/>
            <person name="Pursley I."/>
            <person name="Horton D.L."/>
            <person name="Alikhan N.F."/>
            <person name="Baker D."/>
            <person name="Gharbi K."/>
            <person name="Hall N."/>
            <person name="Watson M."/>
            <person name="Adriaenssens E.M."/>
            <person name="Foster-Nyarko E."/>
            <person name="Jarju S."/>
            <person name="Secka A."/>
            <person name="Antonio M."/>
            <person name="Oren A."/>
            <person name="Chaudhuri R.R."/>
            <person name="La Ragione R."/>
            <person name="Hildebrand F."/>
            <person name="Pallen M.J."/>
        </authorList>
    </citation>
    <scope>NUCLEOTIDE SEQUENCE</scope>
    <source>
        <strain evidence="5">B2-22910</strain>
    </source>
</reference>
<keyword evidence="1" id="KW-0805">Transcription regulation</keyword>
<dbReference type="PROSITE" id="PS00041">
    <property type="entry name" value="HTH_ARAC_FAMILY_1"/>
    <property type="match status" value="1"/>
</dbReference>
<dbReference type="InterPro" id="IPR018060">
    <property type="entry name" value="HTH_AraC"/>
</dbReference>
<evidence type="ECO:0000256" key="1">
    <source>
        <dbReference type="ARBA" id="ARBA00023015"/>
    </source>
</evidence>
<evidence type="ECO:0000256" key="3">
    <source>
        <dbReference type="ARBA" id="ARBA00023163"/>
    </source>
</evidence>
<evidence type="ECO:0000313" key="5">
    <source>
        <dbReference type="EMBL" id="MBO8470632.1"/>
    </source>
</evidence>
<feature type="domain" description="HTH araC/xylS-type" evidence="4">
    <location>
        <begin position="169"/>
        <end position="267"/>
    </location>
</feature>
<gene>
    <name evidence="5" type="ORF">IAB82_02420</name>
</gene>
<dbReference type="AlphaFoldDB" id="A0A9D9IDJ4"/>
<accession>A0A9D9IDJ4</accession>
<dbReference type="PRINTS" id="PR00032">
    <property type="entry name" value="HTHARAC"/>
</dbReference>